<keyword evidence="2 5" id="KW-0812">Transmembrane</keyword>
<feature type="transmembrane region" description="Helical" evidence="5">
    <location>
        <begin position="346"/>
        <end position="371"/>
    </location>
</feature>
<protein>
    <submittedName>
        <fullName evidence="7">Major facilitator superfamily MFS_1</fullName>
    </submittedName>
</protein>
<dbReference type="AlphaFoldDB" id="E1QRA9"/>
<feature type="transmembrane region" description="Helical" evidence="5">
    <location>
        <begin position="383"/>
        <end position="401"/>
    </location>
</feature>
<dbReference type="GO" id="GO:0022857">
    <property type="term" value="F:transmembrane transporter activity"/>
    <property type="evidence" value="ECO:0007669"/>
    <property type="project" value="InterPro"/>
</dbReference>
<dbReference type="HOGENOM" id="CLU_705185_0_0_2"/>
<sequence length="414" mass="44174">MIQGEKGKDRVTILGLTSIGHFINDGNMWLIPGIILPVLNQLGVNYAIIGLLSALYAAISAIASPLVPLSIKWLGGHMRAMALGMFLWAFAIGLASIGFLTHNLYLVYVGVVLAGVGAAYYHPIGSALLSATYGGTAGSALGINGAFGSLGRALYPLIASILVFAGAISTVFNLWILAFVTFIVGVAVLLYGIYKFDVKAYRRNKDDPTNSSTTLRASIMLIILLFVITLLRNTAGQGIQTFLGIYINKVLGIKLSISYGEILSILLASAIIGQPILGWLSDKVGRRLIASISTFAFAILFIAFIYTGNLVFAFFAILFVLSNFPLIMAVLGDLFPREQVSWATSIVWNGAVTGGNVLGSLITGLLAQYYVPIYGEVGALEHALLIVLILAFISGALWLAVPKPPRRTKVPLFG</sequence>
<dbReference type="PANTHER" id="PTHR43129">
    <property type="entry name" value="FOSMIDOMYCIN RESISTANCE PROTEIN"/>
    <property type="match status" value="1"/>
</dbReference>
<feature type="transmembrane region" description="Helical" evidence="5">
    <location>
        <begin position="312"/>
        <end position="334"/>
    </location>
</feature>
<accession>E1QRA9</accession>
<dbReference type="EMBL" id="CP002100">
    <property type="protein sequence ID" value="ADN50606.1"/>
    <property type="molecule type" value="Genomic_DNA"/>
</dbReference>
<reference evidence="8" key="2">
    <citation type="journal article" date="2010" name="Stand. Genomic Sci.">
        <title>Complete genome sequence of Vulcanisaeta distributa type strain (IC-017T).</title>
        <authorList>
            <person name="Mavromatis K."/>
            <person name="Sikorski J."/>
            <person name="Pabst E."/>
            <person name="Teshima H."/>
            <person name="Lapidus A."/>
            <person name="Lucas S."/>
            <person name="Nolan M."/>
            <person name="Glavina Del Rio T."/>
            <person name="Cheng J."/>
            <person name="Bruce D."/>
            <person name="Goodwin L."/>
            <person name="Pitluck S."/>
            <person name="Liolios K."/>
            <person name="Ivanova N."/>
            <person name="Mikhailova N."/>
            <person name="Pati A."/>
            <person name="Chen A."/>
            <person name="Palaniappan K."/>
            <person name="Land M."/>
            <person name="Hauser L."/>
            <person name="Chang Y."/>
            <person name="Jeffries C."/>
            <person name="Rohde M."/>
            <person name="Spring S."/>
            <person name="Goker M."/>
            <person name="Wirth R."/>
            <person name="Woyke T."/>
            <person name="Bristow J."/>
            <person name="Eisen J."/>
            <person name="Markowitz V."/>
            <person name="Hugenholtz P."/>
            <person name="Klenk H."/>
            <person name="Kyrpides N."/>
        </authorList>
    </citation>
    <scope>NUCLEOTIDE SEQUENCE [LARGE SCALE GENOMIC DNA]</scope>
    <source>
        <strain evidence="8">DSM 14429 / JCM 11212 / NBRC 100878 / IC-017</strain>
    </source>
</reference>
<dbReference type="Gene3D" id="1.20.1250.20">
    <property type="entry name" value="MFS general substrate transporter like domains"/>
    <property type="match status" value="2"/>
</dbReference>
<dbReference type="RefSeq" id="WP_013336331.1">
    <property type="nucleotide sequence ID" value="NC_014537.1"/>
</dbReference>
<dbReference type="SUPFAM" id="SSF103473">
    <property type="entry name" value="MFS general substrate transporter"/>
    <property type="match status" value="1"/>
</dbReference>
<dbReference type="InterPro" id="IPR036259">
    <property type="entry name" value="MFS_trans_sf"/>
</dbReference>
<keyword evidence="4 5" id="KW-0472">Membrane</keyword>
<name>E1QRA9_VULDI</name>
<keyword evidence="8" id="KW-1185">Reference proteome</keyword>
<dbReference type="PROSITE" id="PS00216">
    <property type="entry name" value="SUGAR_TRANSPORT_1"/>
    <property type="match status" value="1"/>
</dbReference>
<feature type="transmembrane region" description="Helical" evidence="5">
    <location>
        <begin position="105"/>
        <end position="129"/>
    </location>
</feature>
<feature type="domain" description="Major facilitator superfamily (MFS) profile" evidence="6">
    <location>
        <begin position="13"/>
        <end position="406"/>
    </location>
</feature>
<dbReference type="InterPro" id="IPR005829">
    <property type="entry name" value="Sugar_transporter_CS"/>
</dbReference>
<evidence type="ECO:0000313" key="8">
    <source>
        <dbReference type="Proteomes" id="UP000006681"/>
    </source>
</evidence>
<feature type="transmembrane region" description="Helical" evidence="5">
    <location>
        <begin position="215"/>
        <end position="235"/>
    </location>
</feature>
<feature type="transmembrane region" description="Helical" evidence="5">
    <location>
        <begin position="174"/>
        <end position="194"/>
    </location>
</feature>
<dbReference type="GO" id="GO:0005886">
    <property type="term" value="C:plasma membrane"/>
    <property type="evidence" value="ECO:0007669"/>
    <property type="project" value="TreeGrafter"/>
</dbReference>
<dbReference type="eggNOG" id="arCOG00130">
    <property type="taxonomic scope" value="Archaea"/>
</dbReference>
<dbReference type="Pfam" id="PF07690">
    <property type="entry name" value="MFS_1"/>
    <property type="match status" value="1"/>
</dbReference>
<evidence type="ECO:0000256" key="5">
    <source>
        <dbReference type="SAM" id="Phobius"/>
    </source>
</evidence>
<dbReference type="PANTHER" id="PTHR43129:SF1">
    <property type="entry name" value="FOSMIDOMYCIN RESISTANCE PROTEIN"/>
    <property type="match status" value="1"/>
</dbReference>
<evidence type="ECO:0000256" key="1">
    <source>
        <dbReference type="ARBA" id="ARBA00004141"/>
    </source>
</evidence>
<evidence type="ECO:0000256" key="4">
    <source>
        <dbReference type="ARBA" id="ARBA00023136"/>
    </source>
</evidence>
<gene>
    <name evidence="7" type="ordered locus">Vdis_1220</name>
</gene>
<feature type="transmembrane region" description="Helical" evidence="5">
    <location>
        <begin position="255"/>
        <end position="276"/>
    </location>
</feature>
<feature type="transmembrane region" description="Helical" evidence="5">
    <location>
        <begin position="150"/>
        <end position="168"/>
    </location>
</feature>
<evidence type="ECO:0000259" key="6">
    <source>
        <dbReference type="PROSITE" id="PS50850"/>
    </source>
</evidence>
<feature type="transmembrane region" description="Helical" evidence="5">
    <location>
        <begin position="80"/>
        <end position="99"/>
    </location>
</feature>
<dbReference type="InterPro" id="IPR011701">
    <property type="entry name" value="MFS"/>
</dbReference>
<evidence type="ECO:0000256" key="3">
    <source>
        <dbReference type="ARBA" id="ARBA00022989"/>
    </source>
</evidence>
<organism evidence="7 8">
    <name type="scientific">Vulcanisaeta distributa (strain DSM 14429 / JCM 11212 / NBRC 100878 / IC-017)</name>
    <dbReference type="NCBI Taxonomy" id="572478"/>
    <lineage>
        <taxon>Archaea</taxon>
        <taxon>Thermoproteota</taxon>
        <taxon>Thermoprotei</taxon>
        <taxon>Thermoproteales</taxon>
        <taxon>Thermoproteaceae</taxon>
        <taxon>Vulcanisaeta</taxon>
    </lineage>
</organism>
<dbReference type="KEGG" id="vdi:Vdis_1220"/>
<keyword evidence="3 5" id="KW-1133">Transmembrane helix</keyword>
<dbReference type="InterPro" id="IPR020846">
    <property type="entry name" value="MFS_dom"/>
</dbReference>
<evidence type="ECO:0000313" key="7">
    <source>
        <dbReference type="EMBL" id="ADN50606.1"/>
    </source>
</evidence>
<dbReference type="Proteomes" id="UP000006681">
    <property type="component" value="Chromosome"/>
</dbReference>
<proteinExistence type="predicted"/>
<evidence type="ECO:0000256" key="2">
    <source>
        <dbReference type="ARBA" id="ARBA00022692"/>
    </source>
</evidence>
<comment type="subcellular location">
    <subcellularLocation>
        <location evidence="1">Membrane</location>
        <topology evidence="1">Multi-pass membrane protein</topology>
    </subcellularLocation>
</comment>
<dbReference type="OrthoDB" id="29061at2157"/>
<dbReference type="GeneID" id="9752152"/>
<dbReference type="PROSITE" id="PS50850">
    <property type="entry name" value="MFS"/>
    <property type="match status" value="1"/>
</dbReference>
<feature type="transmembrane region" description="Helical" evidence="5">
    <location>
        <begin position="46"/>
        <end position="68"/>
    </location>
</feature>
<feature type="transmembrane region" description="Helical" evidence="5">
    <location>
        <begin position="288"/>
        <end position="306"/>
    </location>
</feature>
<dbReference type="STRING" id="572478.Vdis_1220"/>
<reference evidence="7 8" key="1">
    <citation type="journal article" date="2010" name="Stand. Genomic Sci.">
        <title>Complete genome sequence of Vulcanisaeta distributa type strain (IC-017).</title>
        <authorList>
            <person name="Mavromatis K."/>
            <person name="Sikorski J."/>
            <person name="Pabst E."/>
            <person name="Teshima H."/>
            <person name="Lapidus A."/>
            <person name="Lucas S."/>
            <person name="Nolan M."/>
            <person name="Glavina Del Rio T."/>
            <person name="Cheng J.F."/>
            <person name="Bruce D."/>
            <person name="Goodwin L."/>
            <person name="Pitluck S."/>
            <person name="Liolios K."/>
            <person name="Ivanova N."/>
            <person name="Mikhailova N."/>
            <person name="Pati A."/>
            <person name="Chen A."/>
            <person name="Palaniappan K."/>
            <person name="Land M."/>
            <person name="Hauser L."/>
            <person name="Chang Y.J."/>
            <person name="Jeffries C.D."/>
            <person name="Rohde M."/>
            <person name="Spring S."/>
            <person name="Goker M."/>
            <person name="Wirth R."/>
            <person name="Woyke T."/>
            <person name="Bristow J."/>
            <person name="Eisen J.A."/>
            <person name="Markowitz V."/>
            <person name="Hugenholtz P."/>
            <person name="Klenk H.P."/>
            <person name="Kyrpides N.C."/>
        </authorList>
    </citation>
    <scope>NUCLEOTIDE SEQUENCE [LARGE SCALE GENOMIC DNA]</scope>
    <source>
        <strain evidence="8">DSM 14429 / JCM 11212 / NBRC 100878 / IC-017</strain>
    </source>
</reference>